<name>A0A934WLQ5_9BURK</name>
<evidence type="ECO:0000256" key="4">
    <source>
        <dbReference type="ARBA" id="ARBA00023004"/>
    </source>
</evidence>
<evidence type="ECO:0000313" key="7">
    <source>
        <dbReference type="EMBL" id="MBK6007039.1"/>
    </source>
</evidence>
<dbReference type="Proteomes" id="UP000630528">
    <property type="component" value="Unassembled WGS sequence"/>
</dbReference>
<dbReference type="Pfam" id="PF19301">
    <property type="entry name" value="LigXa_C"/>
    <property type="match status" value="1"/>
</dbReference>
<dbReference type="GO" id="GO:0016491">
    <property type="term" value="F:oxidoreductase activity"/>
    <property type="evidence" value="ECO:0007669"/>
    <property type="project" value="UniProtKB-KW"/>
</dbReference>
<organism evidence="7 8">
    <name type="scientific">Ramlibacter ginsenosidimutans</name>
    <dbReference type="NCBI Taxonomy" id="502333"/>
    <lineage>
        <taxon>Bacteria</taxon>
        <taxon>Pseudomonadati</taxon>
        <taxon>Pseudomonadota</taxon>
        <taxon>Betaproteobacteria</taxon>
        <taxon>Burkholderiales</taxon>
        <taxon>Comamonadaceae</taxon>
        <taxon>Ramlibacter</taxon>
    </lineage>
</organism>
<dbReference type="InterPro" id="IPR045623">
    <property type="entry name" value="LigXa_C"/>
</dbReference>
<dbReference type="InterPro" id="IPR050584">
    <property type="entry name" value="Cholesterol_7-desaturase"/>
</dbReference>
<dbReference type="EMBL" id="JAEPWM010000005">
    <property type="protein sequence ID" value="MBK6007039.1"/>
    <property type="molecule type" value="Genomic_DNA"/>
</dbReference>
<dbReference type="Gene3D" id="3.90.380.10">
    <property type="entry name" value="Naphthalene 1,2-dioxygenase Alpha Subunit, Chain A, domain 1"/>
    <property type="match status" value="1"/>
</dbReference>
<keyword evidence="4" id="KW-0408">Iron</keyword>
<dbReference type="InterPro" id="IPR036922">
    <property type="entry name" value="Rieske_2Fe-2S_sf"/>
</dbReference>
<dbReference type="SUPFAM" id="SSF50022">
    <property type="entry name" value="ISP domain"/>
    <property type="match status" value="1"/>
</dbReference>
<dbReference type="Pfam" id="PF00355">
    <property type="entry name" value="Rieske"/>
    <property type="match status" value="1"/>
</dbReference>
<dbReference type="PANTHER" id="PTHR21266">
    <property type="entry name" value="IRON-SULFUR DOMAIN CONTAINING PROTEIN"/>
    <property type="match status" value="1"/>
</dbReference>
<dbReference type="PROSITE" id="PS51296">
    <property type="entry name" value="RIESKE"/>
    <property type="match status" value="1"/>
</dbReference>
<keyword evidence="8" id="KW-1185">Reference proteome</keyword>
<reference evidence="7" key="1">
    <citation type="journal article" date="2012" name="J. Microbiol. Biotechnol.">
        <title>Ramlibacter ginsenosidimutans sp. nov., with ginsenoside-converting activity.</title>
        <authorList>
            <person name="Wang L."/>
            <person name="An D.S."/>
            <person name="Kim S.G."/>
            <person name="Jin F.X."/>
            <person name="Kim S.C."/>
            <person name="Lee S.T."/>
            <person name="Im W.T."/>
        </authorList>
    </citation>
    <scope>NUCLEOTIDE SEQUENCE</scope>
    <source>
        <strain evidence="7">KACC 17527</strain>
    </source>
</reference>
<gene>
    <name evidence="7" type="ORF">JJB11_13135</name>
</gene>
<evidence type="ECO:0000313" key="8">
    <source>
        <dbReference type="Proteomes" id="UP000630528"/>
    </source>
</evidence>
<dbReference type="InterPro" id="IPR017941">
    <property type="entry name" value="Rieske_2Fe-2S"/>
</dbReference>
<dbReference type="RefSeq" id="WP_201171740.1">
    <property type="nucleotide sequence ID" value="NZ_JAEPWM010000005.1"/>
</dbReference>
<proteinExistence type="predicted"/>
<evidence type="ECO:0000256" key="3">
    <source>
        <dbReference type="ARBA" id="ARBA00023002"/>
    </source>
</evidence>
<reference evidence="7" key="2">
    <citation type="submission" date="2021-01" db="EMBL/GenBank/DDBJ databases">
        <authorList>
            <person name="Kang M."/>
        </authorList>
    </citation>
    <scope>NUCLEOTIDE SEQUENCE</scope>
    <source>
        <strain evidence="7">KACC 17527</strain>
    </source>
</reference>
<comment type="caution">
    <text evidence="7">The sequence shown here is derived from an EMBL/GenBank/DDBJ whole genome shotgun (WGS) entry which is preliminary data.</text>
</comment>
<dbReference type="Gene3D" id="2.102.10.10">
    <property type="entry name" value="Rieske [2Fe-2S] iron-sulphur domain"/>
    <property type="match status" value="1"/>
</dbReference>
<sequence>MLSHEDNLMLTRTNAGTPMGELFRSYWIPVLLSQEVPERDGPPVRVKVLGEELIAFRDSEGTVALIEPRCSHRGANLFFGRNEGGGIRCAYHGWKFDARGECLDMPTMPSETAARLGEKARIRAYPTREWGDFVWAYMGARQPAPELPQMEFALLPASHRHVSKKFQECNWAQAAEGGVDTAHFSFLHQPVASGDDELAEKAARATRGYSQKTMSADHVRWMRDDARPRYEVRKHGSGLVLAASRRAGPGEHYWRIAQYLMPAHGYTPSATEGQTYHGQTWIPIDDESCWIYVYSWNPTRPLTDEERASYRSGGAVYPEMDANWMPLRHRGNDYLIDRRMQRSENFTGIVGVSEQDAAIQDSQGRIADRTRELLGPTDIGVAQFRRFMLDAAKTLAAGGTPPGLADAAAYHVRGGGIVAPADAGLEEVMKMRFGDELGRVRATASEPVASR</sequence>
<dbReference type="GO" id="GO:0051537">
    <property type="term" value="F:2 iron, 2 sulfur cluster binding"/>
    <property type="evidence" value="ECO:0007669"/>
    <property type="project" value="UniProtKB-KW"/>
</dbReference>
<dbReference type="GO" id="GO:0046872">
    <property type="term" value="F:metal ion binding"/>
    <property type="evidence" value="ECO:0007669"/>
    <property type="project" value="UniProtKB-KW"/>
</dbReference>
<dbReference type="PANTHER" id="PTHR21266:SF59">
    <property type="entry name" value="BLR4922 PROTEIN"/>
    <property type="match status" value="1"/>
</dbReference>
<keyword evidence="1" id="KW-0001">2Fe-2S</keyword>
<keyword evidence="3" id="KW-0560">Oxidoreductase</keyword>
<feature type="domain" description="Rieske" evidence="6">
    <location>
        <begin position="27"/>
        <end position="136"/>
    </location>
</feature>
<dbReference type="SUPFAM" id="SSF55961">
    <property type="entry name" value="Bet v1-like"/>
    <property type="match status" value="1"/>
</dbReference>
<evidence type="ECO:0000256" key="2">
    <source>
        <dbReference type="ARBA" id="ARBA00022723"/>
    </source>
</evidence>
<evidence type="ECO:0000259" key="6">
    <source>
        <dbReference type="PROSITE" id="PS51296"/>
    </source>
</evidence>
<keyword evidence="2" id="KW-0479">Metal-binding</keyword>
<keyword evidence="5" id="KW-0411">Iron-sulfur</keyword>
<accession>A0A934WLQ5</accession>
<dbReference type="AlphaFoldDB" id="A0A934WLQ5"/>
<protein>
    <submittedName>
        <fullName evidence="7">Rieske 2Fe-2S domain-containing protein</fullName>
    </submittedName>
</protein>
<evidence type="ECO:0000256" key="5">
    <source>
        <dbReference type="ARBA" id="ARBA00023014"/>
    </source>
</evidence>
<evidence type="ECO:0000256" key="1">
    <source>
        <dbReference type="ARBA" id="ARBA00022714"/>
    </source>
</evidence>
<dbReference type="CDD" id="cd03479">
    <property type="entry name" value="Rieske_RO_Alpha_PhDO_like"/>
    <property type="match status" value="1"/>
</dbReference>